<feature type="signal peptide" evidence="1">
    <location>
        <begin position="1"/>
        <end position="16"/>
    </location>
</feature>
<keyword evidence="1" id="KW-0732">Signal</keyword>
<feature type="chain" id="PRO_5043787373" evidence="1">
    <location>
        <begin position="17"/>
        <end position="66"/>
    </location>
</feature>
<reference evidence="2" key="1">
    <citation type="journal article" date="2022" name="bioRxiv">
        <title>Sequencing and chromosome-scale assembly of the giantPleurodeles waltlgenome.</title>
        <authorList>
            <person name="Brown T."/>
            <person name="Elewa A."/>
            <person name="Iarovenko S."/>
            <person name="Subramanian E."/>
            <person name="Araus A.J."/>
            <person name="Petzold A."/>
            <person name="Susuki M."/>
            <person name="Suzuki K.-i.T."/>
            <person name="Hayashi T."/>
            <person name="Toyoda A."/>
            <person name="Oliveira C."/>
            <person name="Osipova E."/>
            <person name="Leigh N.D."/>
            <person name="Simon A."/>
            <person name="Yun M.H."/>
        </authorList>
    </citation>
    <scope>NUCLEOTIDE SEQUENCE</scope>
    <source>
        <strain evidence="2">20211129_DDA</strain>
        <tissue evidence="2">Liver</tissue>
    </source>
</reference>
<keyword evidence="3" id="KW-1185">Reference proteome</keyword>
<feature type="non-terminal residue" evidence="2">
    <location>
        <position position="66"/>
    </location>
</feature>
<dbReference type="AlphaFoldDB" id="A0AAV7PYB7"/>
<evidence type="ECO:0000256" key="1">
    <source>
        <dbReference type="SAM" id="SignalP"/>
    </source>
</evidence>
<protein>
    <submittedName>
        <fullName evidence="2">Uncharacterized protein</fullName>
    </submittedName>
</protein>
<proteinExistence type="predicted"/>
<dbReference type="Proteomes" id="UP001066276">
    <property type="component" value="Chromosome 7"/>
</dbReference>
<gene>
    <name evidence="2" type="ORF">NDU88_011260</name>
</gene>
<name>A0AAV7PYB7_PLEWA</name>
<feature type="non-terminal residue" evidence="2">
    <location>
        <position position="1"/>
    </location>
</feature>
<accession>A0AAV7PYB7</accession>
<evidence type="ECO:0000313" key="2">
    <source>
        <dbReference type="EMBL" id="KAJ1132959.1"/>
    </source>
</evidence>
<evidence type="ECO:0000313" key="3">
    <source>
        <dbReference type="Proteomes" id="UP001066276"/>
    </source>
</evidence>
<dbReference type="EMBL" id="JANPWB010000011">
    <property type="protein sequence ID" value="KAJ1132959.1"/>
    <property type="molecule type" value="Genomic_DNA"/>
</dbReference>
<organism evidence="2 3">
    <name type="scientific">Pleurodeles waltl</name>
    <name type="common">Iberian ribbed newt</name>
    <dbReference type="NCBI Taxonomy" id="8319"/>
    <lineage>
        <taxon>Eukaryota</taxon>
        <taxon>Metazoa</taxon>
        <taxon>Chordata</taxon>
        <taxon>Craniata</taxon>
        <taxon>Vertebrata</taxon>
        <taxon>Euteleostomi</taxon>
        <taxon>Amphibia</taxon>
        <taxon>Batrachia</taxon>
        <taxon>Caudata</taxon>
        <taxon>Salamandroidea</taxon>
        <taxon>Salamandridae</taxon>
        <taxon>Pleurodelinae</taxon>
        <taxon>Pleurodeles</taxon>
    </lineage>
</organism>
<comment type="caution">
    <text evidence="2">The sequence shown here is derived from an EMBL/GenBank/DDBJ whole genome shotgun (WGS) entry which is preliminary data.</text>
</comment>
<sequence length="66" mass="7122">WLPLCSSTFRWLILAPSGLLYLQEAELGSLCALLPSGGCAWLPLGSSTFRRLSLAPSGLLYLQVVD</sequence>